<dbReference type="Gene3D" id="3.50.30.30">
    <property type="match status" value="1"/>
</dbReference>
<protein>
    <submittedName>
        <fullName evidence="4">Uncharacterized protein</fullName>
    </submittedName>
</protein>
<evidence type="ECO:0000313" key="4">
    <source>
        <dbReference type="EMBL" id="KAG9321955.1"/>
    </source>
</evidence>
<feature type="compositionally biased region" description="Basic and acidic residues" evidence="1">
    <location>
        <begin position="226"/>
        <end position="246"/>
    </location>
</feature>
<feature type="region of interest" description="Disordered" evidence="1">
    <location>
        <begin position="569"/>
        <end position="590"/>
    </location>
</feature>
<feature type="compositionally biased region" description="Low complexity" evidence="1">
    <location>
        <begin position="737"/>
        <end position="756"/>
    </location>
</feature>
<organism evidence="4 5">
    <name type="scientific">Mortierella alpina</name>
    <name type="common">Oleaginous fungus</name>
    <name type="synonym">Mortierella renispora</name>
    <dbReference type="NCBI Taxonomy" id="64518"/>
    <lineage>
        <taxon>Eukaryota</taxon>
        <taxon>Fungi</taxon>
        <taxon>Fungi incertae sedis</taxon>
        <taxon>Mucoromycota</taxon>
        <taxon>Mortierellomycotina</taxon>
        <taxon>Mortierellomycetes</taxon>
        <taxon>Mortierellales</taxon>
        <taxon>Mortierellaceae</taxon>
        <taxon>Mortierella</taxon>
    </lineage>
</organism>
<feature type="compositionally biased region" description="Polar residues" evidence="1">
    <location>
        <begin position="639"/>
        <end position="649"/>
    </location>
</feature>
<feature type="compositionally biased region" description="Basic and acidic residues" evidence="1">
    <location>
        <begin position="714"/>
        <end position="728"/>
    </location>
</feature>
<dbReference type="AlphaFoldDB" id="A0A9P8D0U0"/>
<keyword evidence="3" id="KW-0732">Signal</keyword>
<feature type="compositionally biased region" description="Low complexity" evidence="1">
    <location>
        <begin position="157"/>
        <end position="184"/>
    </location>
</feature>
<gene>
    <name evidence="4" type="ORF">KVV02_002838</name>
</gene>
<evidence type="ECO:0000256" key="3">
    <source>
        <dbReference type="SAM" id="SignalP"/>
    </source>
</evidence>
<feature type="region of interest" description="Disordered" evidence="1">
    <location>
        <begin position="151"/>
        <end position="253"/>
    </location>
</feature>
<keyword evidence="2" id="KW-0472">Membrane</keyword>
<dbReference type="Proteomes" id="UP000717515">
    <property type="component" value="Unassembled WGS sequence"/>
</dbReference>
<sequence length="791" mass="83329">MANARGLRLRACNSLLHAALISQLLATVLGNSKGPMTTFELQTNLVSCGTEAAPPAAASSIAVCSPPESKLFGNVKIVSGTPHPGSTGVRGRLYDVGKLCDAKVADKIDRAWIAFLDCDGCALSTKLANLQSSNPQAILIYNQTSCVFPSPPPAPAGTPGASPLPATTTTSPGSAPPRSDAASPSAPPPPPALSSSPASFTTTQVPNPASTPPADSNNNNGGGQHDTGDGDDSGHHPDDDGSKEDPGEGDDENKASLQLIRRVQDDAPAPKRLLPWLLLARRRDDDNIVARTAEAVDPSESVIKYGTTVAMAEQVTIDYLFQVLLGPASFAPLPAALRTLKPIVRQHEDTAAAPAAANIKMAGATSTITDLMVSISPSIAEPVAPEPKFVSMSKPIFAAVIGALCAVVCGVVLVYVARPREGDDDKAFHFSDFKRGNSNSGFRSQGDLVGYPQRPIPIPVHGDEKYRGASFEDSNQALPAVYPPLPEGNSAVRREPGLGHPELTDAADDDDDDLQAQRQLRQLRQDASISPDHYEQEGYVPAASLMRSRSANFTQDEPQSGLPAWRQSHLVGSSTTSQPPPPQLSSLRMPRSWASQDNINSNMNDAPCLSAASSRNGGGLFHSPTTRKLPPPLPPMIETNLNHSSSSTKEGGLATSLYRQRMMAHHDTRSPIDSPSSLSSSVKKSPWGDITSANSFGRAGSTARSSTHDLVGPTRRDSLDQQHRRDIQLRFQEITGSSRSAASASASACASASARSDGTPSIPRASFSDDFAADSRRPSLELLRARHAAGS</sequence>
<dbReference type="EMBL" id="JAIFTL010000173">
    <property type="protein sequence ID" value="KAG9321955.1"/>
    <property type="molecule type" value="Genomic_DNA"/>
</dbReference>
<keyword evidence="2" id="KW-0812">Transmembrane</keyword>
<feature type="signal peptide" evidence="3">
    <location>
        <begin position="1"/>
        <end position="30"/>
    </location>
</feature>
<name>A0A9P8D0U0_MORAP</name>
<feature type="region of interest" description="Disordered" evidence="1">
    <location>
        <begin position="478"/>
        <end position="509"/>
    </location>
</feature>
<evidence type="ECO:0000256" key="2">
    <source>
        <dbReference type="SAM" id="Phobius"/>
    </source>
</evidence>
<accession>A0A9P8D0U0</accession>
<comment type="caution">
    <text evidence="4">The sequence shown here is derived from an EMBL/GenBank/DDBJ whole genome shotgun (WGS) entry which is preliminary data.</text>
</comment>
<feature type="transmembrane region" description="Helical" evidence="2">
    <location>
        <begin position="396"/>
        <end position="417"/>
    </location>
</feature>
<evidence type="ECO:0000313" key="5">
    <source>
        <dbReference type="Proteomes" id="UP000717515"/>
    </source>
</evidence>
<reference evidence="4" key="1">
    <citation type="submission" date="2021-07" db="EMBL/GenBank/DDBJ databases">
        <title>Draft genome of Mortierella alpina, strain LL118, isolated from an aspen leaf litter sample.</title>
        <authorList>
            <person name="Yang S."/>
            <person name="Vinatzer B.A."/>
        </authorList>
    </citation>
    <scope>NUCLEOTIDE SEQUENCE</scope>
    <source>
        <strain evidence="4">LL118</strain>
    </source>
</reference>
<feature type="compositionally biased region" description="Polar residues" evidence="1">
    <location>
        <begin position="200"/>
        <end position="219"/>
    </location>
</feature>
<feature type="region of interest" description="Disordered" evidence="1">
    <location>
        <begin position="664"/>
        <end position="771"/>
    </location>
</feature>
<keyword evidence="2" id="KW-1133">Transmembrane helix</keyword>
<feature type="chain" id="PRO_5040474838" evidence="3">
    <location>
        <begin position="31"/>
        <end position="791"/>
    </location>
</feature>
<proteinExistence type="predicted"/>
<feature type="compositionally biased region" description="Low complexity" evidence="1">
    <location>
        <begin position="671"/>
        <end position="685"/>
    </location>
</feature>
<feature type="region of interest" description="Disordered" evidence="1">
    <location>
        <begin position="610"/>
        <end position="651"/>
    </location>
</feature>
<evidence type="ECO:0000256" key="1">
    <source>
        <dbReference type="SAM" id="MobiDB-lite"/>
    </source>
</evidence>